<dbReference type="NCBIfam" id="TIGR03150">
    <property type="entry name" value="fabF"/>
    <property type="match status" value="1"/>
</dbReference>
<dbReference type="InterPro" id="IPR014031">
    <property type="entry name" value="Ketoacyl_synth_C"/>
</dbReference>
<evidence type="ECO:0000256" key="7">
    <source>
        <dbReference type="ARBA" id="ARBA00022832"/>
    </source>
</evidence>
<reference evidence="18 19" key="1">
    <citation type="submission" date="2019-05" db="EMBL/GenBank/DDBJ databases">
        <title>Culicoidintestinum kansasii gen. nov., sp. nov. from the gastrointestinal tract of the biting midge, Culicoides sonorensis.</title>
        <authorList>
            <person name="Neupane S."/>
            <person name="Ghosh A."/>
            <person name="Gunther S."/>
            <person name="Martin K."/>
            <person name="Zurek L."/>
        </authorList>
    </citation>
    <scope>NUCLEOTIDE SEQUENCE [LARGE SCALE GENOMIC DNA]</scope>
    <source>
        <strain evidence="18 19">CS-1</strain>
    </source>
</reference>
<keyword evidence="5 14" id="KW-0444">Lipid biosynthesis</keyword>
<dbReference type="Gene3D" id="3.40.47.10">
    <property type="match status" value="1"/>
</dbReference>
<protein>
    <recommendedName>
        <fullName evidence="4 14">3-oxoacyl-[acyl-carrier-protein] synthase 2</fullName>
        <ecNumber evidence="3 14">2.3.1.179</ecNumber>
    </recommendedName>
</protein>
<dbReference type="SMART" id="SM00825">
    <property type="entry name" value="PKS_KS"/>
    <property type="match status" value="1"/>
</dbReference>
<dbReference type="RefSeq" id="WP_138189671.1">
    <property type="nucleotide sequence ID" value="NZ_VBWP01000001.1"/>
</dbReference>
<dbReference type="Pfam" id="PF00109">
    <property type="entry name" value="ketoacyl-synt"/>
    <property type="match status" value="1"/>
</dbReference>
<comment type="catalytic activity">
    <reaction evidence="13 14">
        <text>a fatty acyl-[ACP] + malonyl-[ACP] + H(+) = a 3-oxoacyl-[ACP] + holo-[ACP] + CO2</text>
        <dbReference type="Rhea" id="RHEA:22836"/>
        <dbReference type="Rhea" id="RHEA-COMP:9623"/>
        <dbReference type="Rhea" id="RHEA-COMP:9685"/>
        <dbReference type="Rhea" id="RHEA-COMP:9916"/>
        <dbReference type="Rhea" id="RHEA-COMP:14125"/>
        <dbReference type="ChEBI" id="CHEBI:15378"/>
        <dbReference type="ChEBI" id="CHEBI:16526"/>
        <dbReference type="ChEBI" id="CHEBI:64479"/>
        <dbReference type="ChEBI" id="CHEBI:78449"/>
        <dbReference type="ChEBI" id="CHEBI:78776"/>
        <dbReference type="ChEBI" id="CHEBI:138651"/>
    </reaction>
</comment>
<dbReference type="GO" id="GO:0005829">
    <property type="term" value="C:cytosol"/>
    <property type="evidence" value="ECO:0007669"/>
    <property type="project" value="TreeGrafter"/>
</dbReference>
<feature type="active site" description="For beta-ketoacyl synthase activity" evidence="15">
    <location>
        <position position="165"/>
    </location>
</feature>
<evidence type="ECO:0000256" key="5">
    <source>
        <dbReference type="ARBA" id="ARBA00022516"/>
    </source>
</evidence>
<dbReference type="OrthoDB" id="9808669at2"/>
<name>A0A5R8QG89_9FIRM</name>
<dbReference type="InterPro" id="IPR000794">
    <property type="entry name" value="Beta-ketoacyl_synthase"/>
</dbReference>
<evidence type="ECO:0000256" key="12">
    <source>
        <dbReference type="ARBA" id="ARBA00047318"/>
    </source>
</evidence>
<comment type="function">
    <text evidence="11 14">Involved in the type II fatty acid elongation cycle. Catalyzes the elongation of a wide range of acyl-ACP by the addition of two carbons from malonyl-ACP to an acyl acceptor. Can efficiently catalyze the conversion of palmitoleoyl-ACP (cis-hexadec-9-enoyl-ACP) to cis-vaccenoyl-ACP (cis-octadec-11-enoyl-ACP), an essential step in the thermal regulation of fatty acid composition.</text>
</comment>
<dbReference type="GO" id="GO:0006633">
    <property type="term" value="P:fatty acid biosynthetic process"/>
    <property type="evidence" value="ECO:0007669"/>
    <property type="project" value="UniProtKB-UniRule"/>
</dbReference>
<dbReference type="NCBIfam" id="NF005589">
    <property type="entry name" value="PRK07314.1"/>
    <property type="match status" value="1"/>
</dbReference>
<dbReference type="InterPro" id="IPR016039">
    <property type="entry name" value="Thiolase-like"/>
</dbReference>
<keyword evidence="7" id="KW-0276">Fatty acid metabolism</keyword>
<dbReference type="PROSITE" id="PS52004">
    <property type="entry name" value="KS3_2"/>
    <property type="match status" value="1"/>
</dbReference>
<keyword evidence="8" id="KW-0443">Lipid metabolism</keyword>
<dbReference type="AlphaFoldDB" id="A0A5R8QG89"/>
<dbReference type="Proteomes" id="UP000306912">
    <property type="component" value="Unassembled WGS sequence"/>
</dbReference>
<evidence type="ECO:0000256" key="15">
    <source>
        <dbReference type="PIRSR" id="PIRSR000447-1"/>
    </source>
</evidence>
<dbReference type="PANTHER" id="PTHR11712">
    <property type="entry name" value="POLYKETIDE SYNTHASE-RELATED"/>
    <property type="match status" value="1"/>
</dbReference>
<dbReference type="InParanoid" id="A0A5R8QG89"/>
<evidence type="ECO:0000256" key="16">
    <source>
        <dbReference type="RuleBase" id="RU003694"/>
    </source>
</evidence>
<proteinExistence type="inferred from homology"/>
<evidence type="ECO:0000256" key="9">
    <source>
        <dbReference type="ARBA" id="ARBA00023160"/>
    </source>
</evidence>
<evidence type="ECO:0000256" key="10">
    <source>
        <dbReference type="ARBA" id="ARBA00023315"/>
    </source>
</evidence>
<dbReference type="EMBL" id="VBWP01000001">
    <property type="protein sequence ID" value="TLG77059.1"/>
    <property type="molecule type" value="Genomic_DNA"/>
</dbReference>
<evidence type="ECO:0000256" key="14">
    <source>
        <dbReference type="PIRNR" id="PIRNR000447"/>
    </source>
</evidence>
<keyword evidence="9 14" id="KW-0275">Fatty acid biosynthesis</keyword>
<dbReference type="Pfam" id="PF02801">
    <property type="entry name" value="Ketoacyl-synt_C"/>
    <property type="match status" value="1"/>
</dbReference>
<evidence type="ECO:0000256" key="8">
    <source>
        <dbReference type="ARBA" id="ARBA00023098"/>
    </source>
</evidence>
<comment type="caution">
    <text evidence="18">The sequence shown here is derived from an EMBL/GenBank/DDBJ whole genome shotgun (WGS) entry which is preliminary data.</text>
</comment>
<dbReference type="FunFam" id="3.40.47.10:FF:000009">
    <property type="entry name" value="3-oxoacyl-[acyl-carrier-protein] synthase 2"/>
    <property type="match status" value="1"/>
</dbReference>
<evidence type="ECO:0000256" key="11">
    <source>
        <dbReference type="ARBA" id="ARBA00024006"/>
    </source>
</evidence>
<evidence type="ECO:0000313" key="18">
    <source>
        <dbReference type="EMBL" id="TLG77059.1"/>
    </source>
</evidence>
<dbReference type="FunCoup" id="A0A5R8QG89">
    <property type="interactions" value="345"/>
</dbReference>
<evidence type="ECO:0000256" key="6">
    <source>
        <dbReference type="ARBA" id="ARBA00022679"/>
    </source>
</evidence>
<dbReference type="GO" id="GO:0004315">
    <property type="term" value="F:3-oxoacyl-[acyl-carrier-protein] synthase activity"/>
    <property type="evidence" value="ECO:0007669"/>
    <property type="project" value="UniProtKB-UniRule"/>
</dbReference>
<gene>
    <name evidence="18" type="primary">fabF</name>
    <name evidence="18" type="ORF">FEZ08_00135</name>
</gene>
<dbReference type="InterPro" id="IPR014030">
    <property type="entry name" value="Ketoacyl_synth_N"/>
</dbReference>
<evidence type="ECO:0000256" key="13">
    <source>
        <dbReference type="ARBA" id="ARBA00047659"/>
    </source>
</evidence>
<dbReference type="UniPathway" id="UPA00094"/>
<evidence type="ECO:0000256" key="3">
    <source>
        <dbReference type="ARBA" id="ARBA00012356"/>
    </source>
</evidence>
<dbReference type="SUPFAM" id="SSF53901">
    <property type="entry name" value="Thiolase-like"/>
    <property type="match status" value="2"/>
</dbReference>
<dbReference type="PANTHER" id="PTHR11712:SF336">
    <property type="entry name" value="3-OXOACYL-[ACYL-CARRIER-PROTEIN] SYNTHASE, MITOCHONDRIAL"/>
    <property type="match status" value="1"/>
</dbReference>
<feature type="domain" description="Ketosynthase family 3 (KS3)" evidence="17">
    <location>
        <begin position="2"/>
        <end position="412"/>
    </location>
</feature>
<evidence type="ECO:0000256" key="2">
    <source>
        <dbReference type="ARBA" id="ARBA00008467"/>
    </source>
</evidence>
<comment type="pathway">
    <text evidence="1 14">Lipid metabolism; fatty acid biosynthesis.</text>
</comment>
<evidence type="ECO:0000313" key="19">
    <source>
        <dbReference type="Proteomes" id="UP000306912"/>
    </source>
</evidence>
<dbReference type="PIRSF" id="PIRSF000447">
    <property type="entry name" value="KAS_II"/>
    <property type="match status" value="1"/>
</dbReference>
<dbReference type="InterPro" id="IPR020841">
    <property type="entry name" value="PKS_Beta-ketoAc_synthase_dom"/>
</dbReference>
<accession>A0A5R8QG89</accession>
<evidence type="ECO:0000259" key="17">
    <source>
        <dbReference type="PROSITE" id="PS52004"/>
    </source>
</evidence>
<organism evidence="18 19">
    <name type="scientific">Culicoidibacter larvae</name>
    <dbReference type="NCBI Taxonomy" id="2579976"/>
    <lineage>
        <taxon>Bacteria</taxon>
        <taxon>Bacillati</taxon>
        <taxon>Bacillota</taxon>
        <taxon>Culicoidibacteria</taxon>
        <taxon>Culicoidibacterales</taxon>
        <taxon>Culicoidibacteraceae</taxon>
        <taxon>Culicoidibacter</taxon>
    </lineage>
</organism>
<dbReference type="EC" id="2.3.1.179" evidence="3 14"/>
<comment type="catalytic activity">
    <reaction evidence="12 14">
        <text>(9Z)-hexadecenoyl-[ACP] + malonyl-[ACP] + H(+) = 3-oxo-(11Z)-octadecenoyl-[ACP] + holo-[ACP] + CO2</text>
        <dbReference type="Rhea" id="RHEA:55040"/>
        <dbReference type="Rhea" id="RHEA-COMP:9623"/>
        <dbReference type="Rhea" id="RHEA-COMP:9685"/>
        <dbReference type="Rhea" id="RHEA-COMP:10800"/>
        <dbReference type="Rhea" id="RHEA-COMP:14074"/>
        <dbReference type="ChEBI" id="CHEBI:15378"/>
        <dbReference type="ChEBI" id="CHEBI:16526"/>
        <dbReference type="ChEBI" id="CHEBI:64479"/>
        <dbReference type="ChEBI" id="CHEBI:78449"/>
        <dbReference type="ChEBI" id="CHEBI:83989"/>
        <dbReference type="ChEBI" id="CHEBI:138538"/>
        <dbReference type="EC" id="2.3.1.179"/>
    </reaction>
</comment>
<keyword evidence="19" id="KW-1185">Reference proteome</keyword>
<evidence type="ECO:0000256" key="1">
    <source>
        <dbReference type="ARBA" id="ARBA00005194"/>
    </source>
</evidence>
<sequence>MERRVVITGMGVISPVGNDVETFWTNLKNGKHGIKMIDEFDTSDMKTKVAATIKDFDPLDWVPRMELRRFDMFTHYAIAATTQAFKDAGFDVENQNYTPERMGVILGSGVGGMRTWEDQYDKKFLQGKKKPQPLFLPMMLVNMAAGNVSIKFQAKAHCTSVVTACAAASHSIGDAFKIIAADRADVMIAGGTEAAFTRDGVLGFEVLTALSGSDNPDRASIPFDKDRNGFVMGEGAGVLILEELEHAKKRGATIYAEIVGYGASGDAYHMTSPAPDGAGAARSMEQAIDDAGIQPEAIGYINAHGTSTPYNDLFETIAIKRALGEHAYNVPISSTKSMTGHLLGASGGVEAIACIQAIREGFVPPTAGLENVDPELDLDYVPKVGREVENLEYALSNSLGFGGHNATLIFKKYSE</sequence>
<evidence type="ECO:0000256" key="4">
    <source>
        <dbReference type="ARBA" id="ARBA00014657"/>
    </source>
</evidence>
<dbReference type="InterPro" id="IPR017568">
    <property type="entry name" value="3-oxoacyl-ACP_synth-2"/>
</dbReference>
<keyword evidence="6 14" id="KW-0808">Transferase</keyword>
<keyword evidence="10 14" id="KW-0012">Acyltransferase</keyword>
<dbReference type="CDD" id="cd00834">
    <property type="entry name" value="KAS_I_II"/>
    <property type="match status" value="1"/>
</dbReference>
<comment type="similarity">
    <text evidence="2 14 16">Belongs to the thiolase-like superfamily. Beta-ketoacyl-ACP synthases family.</text>
</comment>